<accession>A0A5J4PA53</accession>
<name>A0A5J4PA53_9ZZZZ</name>
<reference evidence="6" key="1">
    <citation type="submission" date="2019-03" db="EMBL/GenBank/DDBJ databases">
        <title>Single cell metagenomics reveals metabolic interactions within the superorganism composed of flagellate Streblomastix strix and complex community of Bacteroidetes bacteria on its surface.</title>
        <authorList>
            <person name="Treitli S.C."/>
            <person name="Kolisko M."/>
            <person name="Husnik F."/>
            <person name="Keeling P."/>
            <person name="Hampl V."/>
        </authorList>
    </citation>
    <scope>NUCLEOTIDE SEQUENCE</scope>
    <source>
        <strain evidence="6">STM</strain>
    </source>
</reference>
<keyword evidence="4" id="KW-0472">Membrane</keyword>
<keyword evidence="3" id="KW-1133">Transmembrane helix</keyword>
<evidence type="ECO:0000256" key="4">
    <source>
        <dbReference type="ARBA" id="ARBA00023136"/>
    </source>
</evidence>
<dbReference type="InterPro" id="IPR007452">
    <property type="entry name" value="TamB_C"/>
</dbReference>
<sequence>SFDVSIEIKNRLEDLILNFDLETPDDMTIQNQLTMMSPEERNKQAVALLVTGTYLAAGNSGKNTFGMGNALNSVLQSQISSIVGSAWKGSDIRFGMGNYDDTGGRHTDYSFQYTQRLFNDRFQVIIGGHISTAGDNNNIEQAESFIDNVSLEYQLDASGTRYVRLYHNKNFDSLLEGEVTETGTGIVLRKKVNRLGDLFLFKKRKPVVHL</sequence>
<comment type="caution">
    <text evidence="6">The sequence shown here is derived from an EMBL/GenBank/DDBJ whole genome shotgun (WGS) entry which is preliminary data.</text>
</comment>
<evidence type="ECO:0000259" key="5">
    <source>
        <dbReference type="Pfam" id="PF04357"/>
    </source>
</evidence>
<dbReference type="EMBL" id="SNRY01010138">
    <property type="protein sequence ID" value="KAA6306142.1"/>
    <property type="molecule type" value="Genomic_DNA"/>
</dbReference>
<comment type="subcellular location">
    <subcellularLocation>
        <location evidence="1">Membrane</location>
        <topology evidence="1">Single-pass membrane protein</topology>
    </subcellularLocation>
</comment>
<protein>
    <recommendedName>
        <fullName evidence="5">Translocation and assembly module TamB C-terminal domain-containing protein</fullName>
    </recommendedName>
</protein>
<evidence type="ECO:0000256" key="3">
    <source>
        <dbReference type="ARBA" id="ARBA00022989"/>
    </source>
</evidence>
<feature type="domain" description="Translocation and assembly module TamB C-terminal" evidence="5">
    <location>
        <begin position="32"/>
        <end position="160"/>
    </location>
</feature>
<feature type="non-terminal residue" evidence="6">
    <location>
        <position position="1"/>
    </location>
</feature>
<keyword evidence="2" id="KW-0812">Transmembrane</keyword>
<evidence type="ECO:0000256" key="1">
    <source>
        <dbReference type="ARBA" id="ARBA00004167"/>
    </source>
</evidence>
<evidence type="ECO:0000313" key="6">
    <source>
        <dbReference type="EMBL" id="KAA6306142.1"/>
    </source>
</evidence>
<dbReference type="Pfam" id="PF04357">
    <property type="entry name" value="TamB"/>
    <property type="match status" value="1"/>
</dbReference>
<gene>
    <name evidence="6" type="ORF">EZS27_042202</name>
</gene>
<dbReference type="GO" id="GO:0005886">
    <property type="term" value="C:plasma membrane"/>
    <property type="evidence" value="ECO:0007669"/>
    <property type="project" value="InterPro"/>
</dbReference>
<proteinExistence type="predicted"/>
<organism evidence="6">
    <name type="scientific">termite gut metagenome</name>
    <dbReference type="NCBI Taxonomy" id="433724"/>
    <lineage>
        <taxon>unclassified sequences</taxon>
        <taxon>metagenomes</taxon>
        <taxon>organismal metagenomes</taxon>
    </lineage>
</organism>
<dbReference type="GO" id="GO:0009306">
    <property type="term" value="P:protein secretion"/>
    <property type="evidence" value="ECO:0007669"/>
    <property type="project" value="InterPro"/>
</dbReference>
<evidence type="ECO:0000256" key="2">
    <source>
        <dbReference type="ARBA" id="ARBA00022692"/>
    </source>
</evidence>
<dbReference type="AlphaFoldDB" id="A0A5J4PA53"/>